<keyword evidence="2" id="KW-1185">Reference proteome</keyword>
<gene>
    <name evidence="1" type="ORF">Slin15195_G081200</name>
</gene>
<proteinExistence type="predicted"/>
<accession>A0A9Q9AZY0</accession>
<dbReference type="EMBL" id="CP099423">
    <property type="protein sequence ID" value="USW54801.1"/>
    <property type="molecule type" value="Genomic_DNA"/>
</dbReference>
<evidence type="ECO:0000313" key="1">
    <source>
        <dbReference type="EMBL" id="USW54801.1"/>
    </source>
</evidence>
<name>A0A9Q9AZY0_9PEZI</name>
<dbReference type="Proteomes" id="UP001056384">
    <property type="component" value="Chromosome 6"/>
</dbReference>
<dbReference type="AlphaFoldDB" id="A0A9Q9AZY0"/>
<reference evidence="1" key="1">
    <citation type="submission" date="2022-06" db="EMBL/GenBank/DDBJ databases">
        <title>Complete genome sequences of two strains of the flax pathogen Septoria linicola.</title>
        <authorList>
            <person name="Lapalu N."/>
            <person name="Simon A."/>
            <person name="Demenou B."/>
            <person name="Paumier D."/>
            <person name="Guillot M.-P."/>
            <person name="Gout L."/>
            <person name="Valade R."/>
        </authorList>
    </citation>
    <scope>NUCLEOTIDE SEQUENCE</scope>
    <source>
        <strain evidence="1">SE15195</strain>
    </source>
</reference>
<evidence type="ECO:0000313" key="2">
    <source>
        <dbReference type="Proteomes" id="UP001056384"/>
    </source>
</evidence>
<dbReference type="OrthoDB" id="3648169at2759"/>
<protein>
    <recommendedName>
        <fullName evidence="3">Apple domain-containing protein</fullName>
    </recommendedName>
</protein>
<sequence length="481" mass="51184">MSSTVDARTPTSILSASTLPTGLPCPASDGQTFAVRDGSQYLIVCSQDYSTSTQNVFGLNPLTISSYLECITLCSNQGSVCAGVTYGYFGGGTLQCNLKTRMLRSNQVSVYPVDSALRISGPGGPNSRLQLISNGNFSRTDTLAPWTSDVFRVDLDTGTATTTWNLASSGRYRAGELVQAVNLIAGLPYFLAFSLSISLTGTIASTDWCNFYGRTDDEALFFFYPNLTDYRPAFSSNFNGSGTTTRDASRFIFFMYCSGSFSITWSIDDIVLYTYNATTGTNPLSPATSTSILRNGNFSNDLQSWRWLPNGIISSTSSPLTPPPSSIGIGNIISLIPQVPSTMGAGTITFTSLSPTNPLFSSGYLTQDILIDPGQTFRITADVYFNISSPSSSSSSSTPSAPPGSISCSCDSGIYNTLSSNSGVNGWAWSIFGVTSSQRVSVNVTGTTYAVNHLFQMYAGCSGSDPTCAVAFDNVVMYVNV</sequence>
<organism evidence="1 2">
    <name type="scientific">Septoria linicola</name>
    <dbReference type="NCBI Taxonomy" id="215465"/>
    <lineage>
        <taxon>Eukaryota</taxon>
        <taxon>Fungi</taxon>
        <taxon>Dikarya</taxon>
        <taxon>Ascomycota</taxon>
        <taxon>Pezizomycotina</taxon>
        <taxon>Dothideomycetes</taxon>
        <taxon>Dothideomycetidae</taxon>
        <taxon>Mycosphaerellales</taxon>
        <taxon>Mycosphaerellaceae</taxon>
        <taxon>Septoria</taxon>
    </lineage>
</organism>
<evidence type="ECO:0008006" key="3">
    <source>
        <dbReference type="Google" id="ProtNLM"/>
    </source>
</evidence>